<protein>
    <recommendedName>
        <fullName evidence="4">Antibiotic biosynthesis monooxygenase</fullName>
    </recommendedName>
</protein>
<dbReference type="InterPro" id="IPR011008">
    <property type="entry name" value="Dimeric_a/b-barrel"/>
</dbReference>
<evidence type="ECO:0000313" key="2">
    <source>
        <dbReference type="EMBL" id="MDR7152490.1"/>
    </source>
</evidence>
<dbReference type="RefSeq" id="WP_310321266.1">
    <property type="nucleotide sequence ID" value="NZ_JAVDWU010000011.1"/>
</dbReference>
<name>A0ABU1WT63_9BURK</name>
<organism evidence="2 3">
    <name type="scientific">Hydrogenophaga palleronii</name>
    <dbReference type="NCBI Taxonomy" id="65655"/>
    <lineage>
        <taxon>Bacteria</taxon>
        <taxon>Pseudomonadati</taxon>
        <taxon>Pseudomonadota</taxon>
        <taxon>Betaproteobacteria</taxon>
        <taxon>Burkholderiales</taxon>
        <taxon>Comamonadaceae</taxon>
        <taxon>Hydrogenophaga</taxon>
    </lineage>
</organism>
<proteinExistence type="predicted"/>
<feature type="region of interest" description="Disordered" evidence="1">
    <location>
        <begin position="1"/>
        <end position="38"/>
    </location>
</feature>
<accession>A0ABU1WT63</accession>
<comment type="caution">
    <text evidence="2">The sequence shown here is derived from an EMBL/GenBank/DDBJ whole genome shotgun (WGS) entry which is preliminary data.</text>
</comment>
<evidence type="ECO:0008006" key="4">
    <source>
        <dbReference type="Google" id="ProtNLM"/>
    </source>
</evidence>
<reference evidence="2 3" key="1">
    <citation type="submission" date="2023-07" db="EMBL/GenBank/DDBJ databases">
        <title>Sorghum-associated microbial communities from plants grown in Nebraska, USA.</title>
        <authorList>
            <person name="Schachtman D."/>
        </authorList>
    </citation>
    <scope>NUCLEOTIDE SEQUENCE [LARGE SCALE GENOMIC DNA]</scope>
    <source>
        <strain evidence="2 3">4249</strain>
    </source>
</reference>
<dbReference type="Gene3D" id="3.30.70.100">
    <property type="match status" value="2"/>
</dbReference>
<dbReference type="EMBL" id="JAVDWU010000011">
    <property type="protein sequence ID" value="MDR7152490.1"/>
    <property type="molecule type" value="Genomic_DNA"/>
</dbReference>
<gene>
    <name evidence="2" type="ORF">J2W49_004466</name>
</gene>
<dbReference type="Proteomes" id="UP001265700">
    <property type="component" value="Unassembled WGS sequence"/>
</dbReference>
<evidence type="ECO:0000256" key="1">
    <source>
        <dbReference type="SAM" id="MobiDB-lite"/>
    </source>
</evidence>
<keyword evidence="3" id="KW-1185">Reference proteome</keyword>
<feature type="compositionally biased region" description="Low complexity" evidence="1">
    <location>
        <begin position="8"/>
        <end position="17"/>
    </location>
</feature>
<evidence type="ECO:0000313" key="3">
    <source>
        <dbReference type="Proteomes" id="UP001265700"/>
    </source>
</evidence>
<dbReference type="SUPFAM" id="SSF54909">
    <property type="entry name" value="Dimeric alpha+beta barrel"/>
    <property type="match status" value="1"/>
</dbReference>
<sequence length="262" mass="28709">MNPPTTPPAALAPRAGPFPAPRSLHQESGLPRFDPAETGSTMISEWGVQTQSRQWAVLQAIERAWDERPWPDGLRSYHVFPSIDGTTLLHHSRWTEDAAFEAFVARHRDARVDLIDTEVPGIVRDGLGRFKLYRSHLAQPSPAPTGCFVVVRVEAATAALQQSWIDAVCAALEGDRVPGLIAAHFHVCDDGRIANIAQWESEAAHLQAMAGGTGIAQHESSAWHRVRTMPGITQRGLQRFRLPHVIGAASQASTRRTEVPHA</sequence>